<dbReference type="PANTHER" id="PTHR47466:SF1">
    <property type="entry name" value="METALLOPROTEASE MEP1 (AFU_ORTHOLOGUE AFUA_1G07730)-RELATED"/>
    <property type="match status" value="1"/>
</dbReference>
<accession>A0A5C3KAK1</accession>
<gene>
    <name evidence="10" type="ORF">FA15DRAFT_711206</name>
</gene>
<sequence>MRFIWLYSDRDAKIQEAVDLLNVGFSLTGISFRLDDIRRYQNAAWFRQIEDESGSELRFEMISMSRTRISGPSTLNVWTLGQSRTIGFAQFPWHYAAAPQTDGVVMQFNVVPGNNDAYRFGKSLIHEVGHWAGLYYTFDGGCDTSGGFVADTPAQVNSTGVFGGCDATDTCPGRPGEDPVGNYMNYSSDVCRDHFTWGQVDRMWAALAT</sequence>
<dbReference type="GO" id="GO:0046872">
    <property type="term" value="F:metal ion binding"/>
    <property type="evidence" value="ECO:0007669"/>
    <property type="project" value="UniProtKB-KW"/>
</dbReference>
<evidence type="ECO:0000259" key="9">
    <source>
        <dbReference type="Pfam" id="PF05572"/>
    </source>
</evidence>
<evidence type="ECO:0000256" key="8">
    <source>
        <dbReference type="ARBA" id="ARBA00023157"/>
    </source>
</evidence>
<evidence type="ECO:0000313" key="10">
    <source>
        <dbReference type="EMBL" id="TFK17011.1"/>
    </source>
</evidence>
<keyword evidence="6" id="KW-0862">Zinc</keyword>
<keyword evidence="5" id="KW-0378">Hydrolase</keyword>
<dbReference type="GO" id="GO:0008237">
    <property type="term" value="F:metallopeptidase activity"/>
    <property type="evidence" value="ECO:0007669"/>
    <property type="project" value="UniProtKB-KW"/>
</dbReference>
<proteinExistence type="inferred from homology"/>
<dbReference type="Proteomes" id="UP000307440">
    <property type="component" value="Unassembled WGS sequence"/>
</dbReference>
<keyword evidence="2" id="KW-0645">Protease</keyword>
<dbReference type="AlphaFoldDB" id="A0A5C3KAK1"/>
<keyword evidence="11" id="KW-1185">Reference proteome</keyword>
<evidence type="ECO:0000313" key="11">
    <source>
        <dbReference type="Proteomes" id="UP000307440"/>
    </source>
</evidence>
<evidence type="ECO:0000256" key="6">
    <source>
        <dbReference type="ARBA" id="ARBA00022833"/>
    </source>
</evidence>
<evidence type="ECO:0000256" key="1">
    <source>
        <dbReference type="ARBA" id="ARBA00008721"/>
    </source>
</evidence>
<evidence type="ECO:0000256" key="2">
    <source>
        <dbReference type="ARBA" id="ARBA00022670"/>
    </source>
</evidence>
<evidence type="ECO:0000256" key="3">
    <source>
        <dbReference type="ARBA" id="ARBA00022723"/>
    </source>
</evidence>
<evidence type="ECO:0000256" key="7">
    <source>
        <dbReference type="ARBA" id="ARBA00023049"/>
    </source>
</evidence>
<dbReference type="Pfam" id="PF05572">
    <property type="entry name" value="Peptidase_M43"/>
    <property type="match status" value="1"/>
</dbReference>
<dbReference type="EMBL" id="ML210585">
    <property type="protein sequence ID" value="TFK17011.1"/>
    <property type="molecule type" value="Genomic_DNA"/>
</dbReference>
<protein>
    <recommendedName>
        <fullName evidence="9">Peptidase M43 pregnancy-associated plasma-A domain-containing protein</fullName>
    </recommendedName>
</protein>
<organism evidence="10 11">
    <name type="scientific">Coprinopsis marcescibilis</name>
    <name type="common">Agaric fungus</name>
    <name type="synonym">Psathyrella marcescibilis</name>
    <dbReference type="NCBI Taxonomy" id="230819"/>
    <lineage>
        <taxon>Eukaryota</taxon>
        <taxon>Fungi</taxon>
        <taxon>Dikarya</taxon>
        <taxon>Basidiomycota</taxon>
        <taxon>Agaricomycotina</taxon>
        <taxon>Agaricomycetes</taxon>
        <taxon>Agaricomycetidae</taxon>
        <taxon>Agaricales</taxon>
        <taxon>Agaricineae</taxon>
        <taxon>Psathyrellaceae</taxon>
        <taxon>Coprinopsis</taxon>
    </lineage>
</organism>
<evidence type="ECO:0000256" key="5">
    <source>
        <dbReference type="ARBA" id="ARBA00022801"/>
    </source>
</evidence>
<keyword evidence="7" id="KW-0482">Metalloprotease</keyword>
<comment type="similarity">
    <text evidence="1">Belongs to the peptidase M43B family.</text>
</comment>
<dbReference type="InterPro" id="IPR008754">
    <property type="entry name" value="Peptidase_M43"/>
</dbReference>
<keyword evidence="4" id="KW-0732">Signal</keyword>
<dbReference type="PANTHER" id="PTHR47466">
    <property type="match status" value="1"/>
</dbReference>
<dbReference type="OrthoDB" id="536211at2759"/>
<dbReference type="Gene3D" id="3.40.390.10">
    <property type="entry name" value="Collagenase (Catalytic Domain)"/>
    <property type="match status" value="1"/>
</dbReference>
<feature type="domain" description="Peptidase M43 pregnancy-associated plasma-A" evidence="9">
    <location>
        <begin position="81"/>
        <end position="207"/>
    </location>
</feature>
<keyword evidence="8" id="KW-1015">Disulfide bond</keyword>
<name>A0A5C3KAK1_COPMA</name>
<dbReference type="GO" id="GO:0006508">
    <property type="term" value="P:proteolysis"/>
    <property type="evidence" value="ECO:0007669"/>
    <property type="project" value="UniProtKB-KW"/>
</dbReference>
<dbReference type="InterPro" id="IPR024079">
    <property type="entry name" value="MetalloPept_cat_dom_sf"/>
</dbReference>
<dbReference type="SUPFAM" id="SSF55486">
    <property type="entry name" value="Metalloproteases ('zincins'), catalytic domain"/>
    <property type="match status" value="1"/>
</dbReference>
<evidence type="ECO:0000256" key="4">
    <source>
        <dbReference type="ARBA" id="ARBA00022729"/>
    </source>
</evidence>
<keyword evidence="3" id="KW-0479">Metal-binding</keyword>
<reference evidence="10 11" key="1">
    <citation type="journal article" date="2019" name="Nat. Ecol. Evol.">
        <title>Megaphylogeny resolves global patterns of mushroom evolution.</title>
        <authorList>
            <person name="Varga T."/>
            <person name="Krizsan K."/>
            <person name="Foldi C."/>
            <person name="Dima B."/>
            <person name="Sanchez-Garcia M."/>
            <person name="Sanchez-Ramirez S."/>
            <person name="Szollosi G.J."/>
            <person name="Szarkandi J.G."/>
            <person name="Papp V."/>
            <person name="Albert L."/>
            <person name="Andreopoulos W."/>
            <person name="Angelini C."/>
            <person name="Antonin V."/>
            <person name="Barry K.W."/>
            <person name="Bougher N.L."/>
            <person name="Buchanan P."/>
            <person name="Buyck B."/>
            <person name="Bense V."/>
            <person name="Catcheside P."/>
            <person name="Chovatia M."/>
            <person name="Cooper J."/>
            <person name="Damon W."/>
            <person name="Desjardin D."/>
            <person name="Finy P."/>
            <person name="Geml J."/>
            <person name="Haridas S."/>
            <person name="Hughes K."/>
            <person name="Justo A."/>
            <person name="Karasinski D."/>
            <person name="Kautmanova I."/>
            <person name="Kiss B."/>
            <person name="Kocsube S."/>
            <person name="Kotiranta H."/>
            <person name="LaButti K.M."/>
            <person name="Lechner B.E."/>
            <person name="Liimatainen K."/>
            <person name="Lipzen A."/>
            <person name="Lukacs Z."/>
            <person name="Mihaltcheva S."/>
            <person name="Morgado L.N."/>
            <person name="Niskanen T."/>
            <person name="Noordeloos M.E."/>
            <person name="Ohm R.A."/>
            <person name="Ortiz-Santana B."/>
            <person name="Ovrebo C."/>
            <person name="Racz N."/>
            <person name="Riley R."/>
            <person name="Savchenko A."/>
            <person name="Shiryaev A."/>
            <person name="Soop K."/>
            <person name="Spirin V."/>
            <person name="Szebenyi C."/>
            <person name="Tomsovsky M."/>
            <person name="Tulloss R.E."/>
            <person name="Uehling J."/>
            <person name="Grigoriev I.V."/>
            <person name="Vagvolgyi C."/>
            <person name="Papp T."/>
            <person name="Martin F.M."/>
            <person name="Miettinen O."/>
            <person name="Hibbett D.S."/>
            <person name="Nagy L.G."/>
        </authorList>
    </citation>
    <scope>NUCLEOTIDE SEQUENCE [LARGE SCALE GENOMIC DNA]</scope>
    <source>
        <strain evidence="10 11">CBS 121175</strain>
    </source>
</reference>